<reference evidence="1" key="1">
    <citation type="submission" date="2019-08" db="EMBL/GenBank/DDBJ databases">
        <authorList>
            <person name="Kucharzyk K."/>
            <person name="Murdoch R.W."/>
            <person name="Higgins S."/>
            <person name="Loffler F."/>
        </authorList>
    </citation>
    <scope>NUCLEOTIDE SEQUENCE</scope>
</reference>
<organism evidence="1">
    <name type="scientific">bioreactor metagenome</name>
    <dbReference type="NCBI Taxonomy" id="1076179"/>
    <lineage>
        <taxon>unclassified sequences</taxon>
        <taxon>metagenomes</taxon>
        <taxon>ecological metagenomes</taxon>
    </lineage>
</organism>
<accession>A0A645GH04</accession>
<protein>
    <submittedName>
        <fullName evidence="1">Uncharacterized protein</fullName>
    </submittedName>
</protein>
<dbReference type="EMBL" id="VSSQ01071413">
    <property type="protein sequence ID" value="MPN23023.1"/>
    <property type="molecule type" value="Genomic_DNA"/>
</dbReference>
<proteinExistence type="predicted"/>
<gene>
    <name evidence="1" type="ORF">SDC9_170408</name>
</gene>
<dbReference type="AlphaFoldDB" id="A0A645GH04"/>
<sequence>MDNCNFAEFLHAVTAGNEIILAMQPFAVGQQFGKRAVRGLQREVEVFHLGFQLRYVRGDVGQSGIFRQPRQRQAVRQRVLRKQHEAHQRAVF</sequence>
<evidence type="ECO:0000313" key="1">
    <source>
        <dbReference type="EMBL" id="MPN23023.1"/>
    </source>
</evidence>
<comment type="caution">
    <text evidence="1">The sequence shown here is derived from an EMBL/GenBank/DDBJ whole genome shotgun (WGS) entry which is preliminary data.</text>
</comment>
<name>A0A645GH04_9ZZZZ</name>